<sequence>MVFSRIRVVDIGSTLRWTLGRREVFFGYAVSVTETWVQSIPTTEDNALDILRTRPEDTLVSSNIKLRRGIKRIFGMRGFFCPEDCTTPRLVEPDVALTLTVSGYQPGSMRLSPSNGLPLYCQPPPSSLLLDSDATTSRSTRFLHLHYHFYGGYGTNSNGIIPSSPRDLIKKPRKTCLRSYS</sequence>
<gene>
    <name evidence="1" type="ORF">NLI96_g4133</name>
</gene>
<proteinExistence type="predicted"/>
<organism evidence="1 2">
    <name type="scientific">Meripilus lineatus</name>
    <dbReference type="NCBI Taxonomy" id="2056292"/>
    <lineage>
        <taxon>Eukaryota</taxon>
        <taxon>Fungi</taxon>
        <taxon>Dikarya</taxon>
        <taxon>Basidiomycota</taxon>
        <taxon>Agaricomycotina</taxon>
        <taxon>Agaricomycetes</taxon>
        <taxon>Polyporales</taxon>
        <taxon>Meripilaceae</taxon>
        <taxon>Meripilus</taxon>
    </lineage>
</organism>
<dbReference type="AlphaFoldDB" id="A0AAD5V7I4"/>
<comment type="caution">
    <text evidence="1">The sequence shown here is derived from an EMBL/GenBank/DDBJ whole genome shotgun (WGS) entry which is preliminary data.</text>
</comment>
<name>A0AAD5V7I4_9APHY</name>
<dbReference type="EMBL" id="JANAWD010000116">
    <property type="protein sequence ID" value="KAJ3486605.1"/>
    <property type="molecule type" value="Genomic_DNA"/>
</dbReference>
<dbReference type="Proteomes" id="UP001212997">
    <property type="component" value="Unassembled WGS sequence"/>
</dbReference>
<accession>A0AAD5V7I4</accession>
<protein>
    <submittedName>
        <fullName evidence="1">Uncharacterized protein</fullName>
    </submittedName>
</protein>
<evidence type="ECO:0000313" key="2">
    <source>
        <dbReference type="Proteomes" id="UP001212997"/>
    </source>
</evidence>
<keyword evidence="2" id="KW-1185">Reference proteome</keyword>
<evidence type="ECO:0000313" key="1">
    <source>
        <dbReference type="EMBL" id="KAJ3486605.1"/>
    </source>
</evidence>
<reference evidence="1" key="1">
    <citation type="submission" date="2022-07" db="EMBL/GenBank/DDBJ databases">
        <title>Genome Sequence of Physisporinus lineatus.</title>
        <authorList>
            <person name="Buettner E."/>
        </authorList>
    </citation>
    <scope>NUCLEOTIDE SEQUENCE</scope>
    <source>
        <strain evidence="1">VT162</strain>
    </source>
</reference>